<dbReference type="PANTHER" id="PTHR30618:SF0">
    <property type="entry name" value="PURINE-URACIL PERMEASE NCS1"/>
    <property type="match status" value="1"/>
</dbReference>
<evidence type="ECO:0000256" key="4">
    <source>
        <dbReference type="ARBA" id="ARBA00022989"/>
    </source>
</evidence>
<dbReference type="Proteomes" id="UP000076738">
    <property type="component" value="Unassembled WGS sequence"/>
</dbReference>
<sequence>MPPTLGGAMTISILFQFTDVSGERRVVARSSRITLTFLFQLDYTNYWISDMLAPPLWSTISTAMSLGLTARQVIPLTFFGFLICGYVVGLNGRTAAIYRVPYAVILRSSFGVWGCIPAIIVRAFVAMMWTAITVVQGGGYLQNAITAIWPSYNRFPNHLPESANVTSGALLMIVIFWLVQTAISLLPMYKLRYFFLFKAVIVPPTWAALFLWAVVVSKGGGPLVTGQAQPTLGMAYSCLTALNVVIGLFSSLAVNFPDFGRFSKNEKSGRWQFLILPLVGTLGALAPIFVTSAYQQIWGEYQWFMPAVIASFESRAAQFFCGISFMIATIGNQVAAGAYPFSIDVTALAPKYINVFRATLGMAVFCLISNPWTIISDAGALLSFLSGYSCLMGPISGVMITNFYLVHKKKLDIRELYNGSPQGLYYYYHGWNWRAWLALGCGFLPVFPGFINSIQPTIVISEGAMHIYAFSWAYSITATMLVYYVLSVYAPDKRSFVEVAVYPAETKEEEETLAQQSKWNHSAGADSSGNDVLDEKEEKLEVQETVVPVLEV</sequence>
<evidence type="ECO:0000256" key="2">
    <source>
        <dbReference type="ARBA" id="ARBA00008974"/>
    </source>
</evidence>
<keyword evidence="9" id="KW-1185">Reference proteome</keyword>
<keyword evidence="3 7" id="KW-0812">Transmembrane</keyword>
<feature type="transmembrane region" description="Helical" evidence="7">
    <location>
        <begin position="193"/>
        <end position="214"/>
    </location>
</feature>
<evidence type="ECO:0008006" key="10">
    <source>
        <dbReference type="Google" id="ProtNLM"/>
    </source>
</evidence>
<feature type="transmembrane region" description="Helical" evidence="7">
    <location>
        <begin position="426"/>
        <end position="447"/>
    </location>
</feature>
<dbReference type="InterPro" id="IPR001248">
    <property type="entry name" value="Pur-cyt_permease"/>
</dbReference>
<feature type="transmembrane region" description="Helical" evidence="7">
    <location>
        <begin position="317"/>
        <end position="343"/>
    </location>
</feature>
<dbReference type="AlphaFoldDB" id="A0A167FJE4"/>
<reference evidence="8 9" key="1">
    <citation type="journal article" date="2016" name="Mol. Biol. Evol.">
        <title>Comparative Genomics of Early-Diverging Mushroom-Forming Fungi Provides Insights into the Origins of Lignocellulose Decay Capabilities.</title>
        <authorList>
            <person name="Nagy L.G."/>
            <person name="Riley R."/>
            <person name="Tritt A."/>
            <person name="Adam C."/>
            <person name="Daum C."/>
            <person name="Floudas D."/>
            <person name="Sun H."/>
            <person name="Yadav J.S."/>
            <person name="Pangilinan J."/>
            <person name="Larsson K.H."/>
            <person name="Matsuura K."/>
            <person name="Barry K."/>
            <person name="Labutti K."/>
            <person name="Kuo R."/>
            <person name="Ohm R.A."/>
            <person name="Bhattacharya S.S."/>
            <person name="Shirouzu T."/>
            <person name="Yoshinaga Y."/>
            <person name="Martin F.M."/>
            <person name="Grigoriev I.V."/>
            <person name="Hibbett D.S."/>
        </authorList>
    </citation>
    <scope>NUCLEOTIDE SEQUENCE [LARGE SCALE GENOMIC DNA]</scope>
    <source>
        <strain evidence="8 9">TUFC12733</strain>
    </source>
</reference>
<feature type="compositionally biased region" description="Polar residues" evidence="6">
    <location>
        <begin position="513"/>
        <end position="530"/>
    </location>
</feature>
<evidence type="ECO:0000256" key="1">
    <source>
        <dbReference type="ARBA" id="ARBA00004141"/>
    </source>
</evidence>
<dbReference type="OrthoDB" id="2018619at2759"/>
<dbReference type="GO" id="GO:0005886">
    <property type="term" value="C:plasma membrane"/>
    <property type="evidence" value="ECO:0007669"/>
    <property type="project" value="TreeGrafter"/>
</dbReference>
<keyword evidence="5 7" id="KW-0472">Membrane</keyword>
<feature type="transmembrane region" description="Helical" evidence="7">
    <location>
        <begin position="355"/>
        <end position="375"/>
    </location>
</feature>
<dbReference type="EMBL" id="KV417383">
    <property type="protein sequence ID" value="KZO89551.1"/>
    <property type="molecule type" value="Genomic_DNA"/>
</dbReference>
<name>A0A167FJE4_CALVF</name>
<dbReference type="InterPro" id="IPR045225">
    <property type="entry name" value="Uracil/uridine/allantoin_perm"/>
</dbReference>
<evidence type="ECO:0000313" key="9">
    <source>
        <dbReference type="Proteomes" id="UP000076738"/>
    </source>
</evidence>
<dbReference type="PANTHER" id="PTHR30618">
    <property type="entry name" value="NCS1 FAMILY PURINE/PYRIMIDINE TRANSPORTER"/>
    <property type="match status" value="1"/>
</dbReference>
<feature type="transmembrane region" description="Helical" evidence="7">
    <location>
        <begin position="234"/>
        <end position="254"/>
    </location>
</feature>
<feature type="transmembrane region" description="Helical" evidence="7">
    <location>
        <begin position="274"/>
        <end position="297"/>
    </location>
</feature>
<comment type="similarity">
    <text evidence="2">Belongs to the purine-cytosine permease (2.A.39) family.</text>
</comment>
<accession>A0A167FJE4</accession>
<evidence type="ECO:0000256" key="7">
    <source>
        <dbReference type="SAM" id="Phobius"/>
    </source>
</evidence>
<evidence type="ECO:0000256" key="6">
    <source>
        <dbReference type="SAM" id="MobiDB-lite"/>
    </source>
</evidence>
<feature type="region of interest" description="Disordered" evidence="6">
    <location>
        <begin position="513"/>
        <end position="540"/>
    </location>
</feature>
<organism evidence="8 9">
    <name type="scientific">Calocera viscosa (strain TUFC12733)</name>
    <dbReference type="NCBI Taxonomy" id="1330018"/>
    <lineage>
        <taxon>Eukaryota</taxon>
        <taxon>Fungi</taxon>
        <taxon>Dikarya</taxon>
        <taxon>Basidiomycota</taxon>
        <taxon>Agaricomycotina</taxon>
        <taxon>Dacrymycetes</taxon>
        <taxon>Dacrymycetales</taxon>
        <taxon>Dacrymycetaceae</taxon>
        <taxon>Calocera</taxon>
    </lineage>
</organism>
<gene>
    <name evidence="8" type="ORF">CALVIDRAFT_603570</name>
</gene>
<dbReference type="GO" id="GO:0015205">
    <property type="term" value="F:nucleobase transmembrane transporter activity"/>
    <property type="evidence" value="ECO:0007669"/>
    <property type="project" value="TreeGrafter"/>
</dbReference>
<comment type="subcellular location">
    <subcellularLocation>
        <location evidence="1">Membrane</location>
        <topology evidence="1">Multi-pass membrane protein</topology>
    </subcellularLocation>
</comment>
<evidence type="ECO:0000256" key="3">
    <source>
        <dbReference type="ARBA" id="ARBA00022692"/>
    </source>
</evidence>
<protein>
    <recommendedName>
        <fullName evidence="10">NCS1 nucleoside transporter family</fullName>
    </recommendedName>
</protein>
<dbReference type="Pfam" id="PF02133">
    <property type="entry name" value="Transp_cyt_pur"/>
    <property type="match status" value="1"/>
</dbReference>
<dbReference type="Gene3D" id="1.10.4160.10">
    <property type="entry name" value="Hydantoin permease"/>
    <property type="match status" value="1"/>
</dbReference>
<feature type="transmembrane region" description="Helical" evidence="7">
    <location>
        <begin position="381"/>
        <end position="405"/>
    </location>
</feature>
<evidence type="ECO:0000256" key="5">
    <source>
        <dbReference type="ARBA" id="ARBA00023136"/>
    </source>
</evidence>
<feature type="transmembrane region" description="Helical" evidence="7">
    <location>
        <begin position="73"/>
        <end position="90"/>
    </location>
</feature>
<feature type="transmembrane region" description="Helical" evidence="7">
    <location>
        <begin position="467"/>
        <end position="486"/>
    </location>
</feature>
<feature type="transmembrane region" description="Helical" evidence="7">
    <location>
        <begin position="165"/>
        <end position="186"/>
    </location>
</feature>
<feature type="transmembrane region" description="Helical" evidence="7">
    <location>
        <begin position="110"/>
        <end position="132"/>
    </location>
</feature>
<evidence type="ECO:0000313" key="8">
    <source>
        <dbReference type="EMBL" id="KZO89551.1"/>
    </source>
</evidence>
<keyword evidence="4 7" id="KW-1133">Transmembrane helix</keyword>
<proteinExistence type="inferred from homology"/>